<proteinExistence type="predicted"/>
<protein>
    <submittedName>
        <fullName evidence="2">Uncharacterized protein</fullName>
    </submittedName>
</protein>
<dbReference type="AlphaFoldDB" id="A0A7J7MQH2"/>
<dbReference type="Proteomes" id="UP000541444">
    <property type="component" value="Unassembled WGS sequence"/>
</dbReference>
<accession>A0A7J7MQH2</accession>
<feature type="region of interest" description="Disordered" evidence="1">
    <location>
        <begin position="1"/>
        <end position="21"/>
    </location>
</feature>
<dbReference type="SUPFAM" id="SSF48452">
    <property type="entry name" value="TPR-like"/>
    <property type="match status" value="1"/>
</dbReference>
<dbReference type="PANTHER" id="PTHR46816:SF1">
    <property type="entry name" value="TETRATRICOPEPTIDE REPEAT (TPR)-LIKE SUPERFAMILY PROTEIN"/>
    <property type="match status" value="1"/>
</dbReference>
<comment type="caution">
    <text evidence="2">The sequence shown here is derived from an EMBL/GenBank/DDBJ whole genome shotgun (WGS) entry which is preliminary data.</text>
</comment>
<evidence type="ECO:0000313" key="3">
    <source>
        <dbReference type="Proteomes" id="UP000541444"/>
    </source>
</evidence>
<evidence type="ECO:0000313" key="2">
    <source>
        <dbReference type="EMBL" id="KAF6156968.1"/>
    </source>
</evidence>
<feature type="compositionally biased region" description="Low complexity" evidence="1">
    <location>
        <begin position="1"/>
        <end position="11"/>
    </location>
</feature>
<dbReference type="Gene3D" id="1.25.40.10">
    <property type="entry name" value="Tetratricopeptide repeat domain"/>
    <property type="match status" value="1"/>
</dbReference>
<sequence>MERSSSSPPLQSGGGGGERKKKHWWLTKTKVFVIGVLGFWFGGFREIASALDLLDAALILCPCHEAALELKARCLLYLRRFKEVADMLQQYIPSFEMVSRQSSHSLETSSQRLKLLSSDNPFPDSSEYDPSFKCLSISDLKKMVMAGLKKSKKEGRWRYLVLGQACYHLGLLEDAMVLLQTGKRLAAAAFQRDSTSWSRDSFSSNKYDNVNNNLQTPTESGSLSLLLTHIKFLLCRRTVAISALNAGLNSEAIRQFSKILDSRRGTPHGFAAECYIKRAEAYRADGRIADSLSDCNRTLSLDPISIEALTIRAGLLETIRSLQDCLRDLQHLKLLYNTILRDRKLPGPAWKQHNVQYQDIPHNLVMLTSKIQELGQRVASGETANVDYYTLLGLRRGCSRSELGRAHVLLTLRQGPEKATNFIDRCEFLDYRNLDSVKDQARMSSLLLYRLLQKGYSYVMATIKDEEEAERQRKKAAEAKFEEEITKSTAEIQIRNQGNSANYKCTIEYQEKKNAAMASAFQGVFCRDIATVGNLLSRRAAFTHSIPVTYEALSC</sequence>
<dbReference type="EMBL" id="JACGCM010001289">
    <property type="protein sequence ID" value="KAF6156968.1"/>
    <property type="molecule type" value="Genomic_DNA"/>
</dbReference>
<keyword evidence="3" id="KW-1185">Reference proteome</keyword>
<dbReference type="OrthoDB" id="1903421at2759"/>
<reference evidence="2 3" key="1">
    <citation type="journal article" date="2020" name="IScience">
        <title>Genome Sequencing of the Endangered Kingdonia uniflora (Circaeasteraceae, Ranunculales) Reveals Potential Mechanisms of Evolutionary Specialization.</title>
        <authorList>
            <person name="Sun Y."/>
            <person name="Deng T."/>
            <person name="Zhang A."/>
            <person name="Moore M.J."/>
            <person name="Landis J.B."/>
            <person name="Lin N."/>
            <person name="Zhang H."/>
            <person name="Zhang X."/>
            <person name="Huang J."/>
            <person name="Zhang X."/>
            <person name="Sun H."/>
            <person name="Wang H."/>
        </authorList>
    </citation>
    <scope>NUCLEOTIDE SEQUENCE [LARGE SCALE GENOMIC DNA]</scope>
    <source>
        <strain evidence="2">TB1705</strain>
        <tissue evidence="2">Leaf</tissue>
    </source>
</reference>
<name>A0A7J7MQH2_9MAGN</name>
<evidence type="ECO:0000256" key="1">
    <source>
        <dbReference type="SAM" id="MobiDB-lite"/>
    </source>
</evidence>
<dbReference type="InterPro" id="IPR011990">
    <property type="entry name" value="TPR-like_helical_dom_sf"/>
</dbReference>
<dbReference type="PANTHER" id="PTHR46816">
    <property type="entry name" value="OS01G0273500 PROTEIN"/>
    <property type="match status" value="1"/>
</dbReference>
<organism evidence="2 3">
    <name type="scientific">Kingdonia uniflora</name>
    <dbReference type="NCBI Taxonomy" id="39325"/>
    <lineage>
        <taxon>Eukaryota</taxon>
        <taxon>Viridiplantae</taxon>
        <taxon>Streptophyta</taxon>
        <taxon>Embryophyta</taxon>
        <taxon>Tracheophyta</taxon>
        <taxon>Spermatophyta</taxon>
        <taxon>Magnoliopsida</taxon>
        <taxon>Ranunculales</taxon>
        <taxon>Circaeasteraceae</taxon>
        <taxon>Kingdonia</taxon>
    </lineage>
</organism>
<gene>
    <name evidence="2" type="ORF">GIB67_039729</name>
</gene>